<dbReference type="Gene3D" id="2.130.10.10">
    <property type="entry name" value="YVTN repeat-like/Quinoprotein amine dehydrogenase"/>
    <property type="match status" value="5"/>
</dbReference>
<dbReference type="eggNOG" id="COG0515">
    <property type="taxonomic scope" value="Bacteria"/>
</dbReference>
<gene>
    <name evidence="8" type="ordered locus">PCC7424_0065</name>
</gene>
<evidence type="ECO:0000256" key="3">
    <source>
        <dbReference type="ARBA" id="ARBA00022741"/>
    </source>
</evidence>
<evidence type="ECO:0000256" key="4">
    <source>
        <dbReference type="ARBA" id="ARBA00022840"/>
    </source>
</evidence>
<keyword evidence="8" id="KW-0723">Serine/threonine-protein kinase</keyword>
<dbReference type="CDD" id="cd00200">
    <property type="entry name" value="WD40"/>
    <property type="match status" value="2"/>
</dbReference>
<feature type="repeat" description="WD" evidence="5">
    <location>
        <begin position="426"/>
        <end position="467"/>
    </location>
</feature>
<dbReference type="InterPro" id="IPR015943">
    <property type="entry name" value="WD40/YVTN_repeat-like_dom_sf"/>
</dbReference>
<proteinExistence type="predicted"/>
<evidence type="ECO:0000313" key="8">
    <source>
        <dbReference type="EMBL" id="ACK68538.1"/>
    </source>
</evidence>
<feature type="repeat" description="WD" evidence="5">
    <location>
        <begin position="638"/>
        <end position="679"/>
    </location>
</feature>
<dbReference type="SUPFAM" id="SSF56112">
    <property type="entry name" value="Protein kinase-like (PK-like)"/>
    <property type="match status" value="1"/>
</dbReference>
<dbReference type="InterPro" id="IPR036322">
    <property type="entry name" value="WD40_repeat_dom_sf"/>
</dbReference>
<keyword evidence="1 5" id="KW-0853">WD repeat</keyword>
<evidence type="ECO:0000256" key="5">
    <source>
        <dbReference type="PROSITE-ProRule" id="PRU00221"/>
    </source>
</evidence>
<dbReference type="RefSeq" id="WP_012597489.1">
    <property type="nucleotide sequence ID" value="NC_011729.1"/>
</dbReference>
<dbReference type="GO" id="GO:0004674">
    <property type="term" value="F:protein serine/threonine kinase activity"/>
    <property type="evidence" value="ECO:0007669"/>
    <property type="project" value="UniProtKB-KW"/>
</dbReference>
<dbReference type="CDD" id="cd14014">
    <property type="entry name" value="STKc_PknB_like"/>
    <property type="match status" value="1"/>
</dbReference>
<dbReference type="PROSITE" id="PS00678">
    <property type="entry name" value="WD_REPEATS_1"/>
    <property type="match status" value="7"/>
</dbReference>
<feature type="domain" description="Protein kinase" evidence="7">
    <location>
        <begin position="44"/>
        <end position="317"/>
    </location>
</feature>
<feature type="repeat" description="WD" evidence="5">
    <location>
        <begin position="596"/>
        <end position="637"/>
    </location>
</feature>
<feature type="repeat" description="WD" evidence="5">
    <location>
        <begin position="722"/>
        <end position="763"/>
    </location>
</feature>
<evidence type="ECO:0000256" key="6">
    <source>
        <dbReference type="PROSITE-ProRule" id="PRU10141"/>
    </source>
</evidence>
<keyword evidence="2" id="KW-0677">Repeat</keyword>
<dbReference type="InterPro" id="IPR020472">
    <property type="entry name" value="WD40_PAC1"/>
</dbReference>
<evidence type="ECO:0000259" key="7">
    <source>
        <dbReference type="PROSITE" id="PS50011"/>
    </source>
</evidence>
<dbReference type="PROSITE" id="PS00108">
    <property type="entry name" value="PROTEIN_KINASE_ST"/>
    <property type="match status" value="1"/>
</dbReference>
<feature type="repeat" description="WD" evidence="5">
    <location>
        <begin position="813"/>
        <end position="854"/>
    </location>
</feature>
<feature type="repeat" description="WD" evidence="5">
    <location>
        <begin position="510"/>
        <end position="551"/>
    </location>
</feature>
<dbReference type="InterPro" id="IPR001680">
    <property type="entry name" value="WD40_rpt"/>
</dbReference>
<dbReference type="InterPro" id="IPR000719">
    <property type="entry name" value="Prot_kinase_dom"/>
</dbReference>
<dbReference type="SUPFAM" id="SSF50978">
    <property type="entry name" value="WD40 repeat-like"/>
    <property type="match status" value="2"/>
</dbReference>
<name>B7K850_GLOC7</name>
<dbReference type="HOGENOM" id="CLU_005857_0_0_3"/>
<dbReference type="PRINTS" id="PR00320">
    <property type="entry name" value="GPROTEINBRPT"/>
</dbReference>
<dbReference type="InterPro" id="IPR017441">
    <property type="entry name" value="Protein_kinase_ATP_BS"/>
</dbReference>
<dbReference type="Pfam" id="PF00400">
    <property type="entry name" value="WD40"/>
    <property type="match status" value="12"/>
</dbReference>
<organism evidence="8 9">
    <name type="scientific">Gloeothece citriformis (strain PCC 7424)</name>
    <name type="common">Cyanothece sp. (strain PCC 7424)</name>
    <dbReference type="NCBI Taxonomy" id="65393"/>
    <lineage>
        <taxon>Bacteria</taxon>
        <taxon>Bacillati</taxon>
        <taxon>Cyanobacteriota</taxon>
        <taxon>Cyanophyceae</taxon>
        <taxon>Oscillatoriophycideae</taxon>
        <taxon>Chroococcales</taxon>
        <taxon>Aphanothecaceae</taxon>
        <taxon>Gloeothece</taxon>
        <taxon>Gloeothece citriformis</taxon>
    </lineage>
</organism>
<feature type="repeat" description="WD" evidence="5">
    <location>
        <begin position="680"/>
        <end position="721"/>
    </location>
</feature>
<feature type="repeat" description="WD" evidence="5">
    <location>
        <begin position="897"/>
        <end position="930"/>
    </location>
</feature>
<dbReference type="Pfam" id="PF00069">
    <property type="entry name" value="Pkinase"/>
    <property type="match status" value="1"/>
</dbReference>
<dbReference type="STRING" id="65393.PCC7424_0065"/>
<evidence type="ECO:0000256" key="2">
    <source>
        <dbReference type="ARBA" id="ARBA00022737"/>
    </source>
</evidence>
<dbReference type="PANTHER" id="PTHR22847">
    <property type="entry name" value="WD40 REPEAT PROTEIN"/>
    <property type="match status" value="1"/>
</dbReference>
<evidence type="ECO:0000313" key="9">
    <source>
        <dbReference type="Proteomes" id="UP000002384"/>
    </source>
</evidence>
<dbReference type="SMART" id="SM00320">
    <property type="entry name" value="WD40"/>
    <property type="match status" value="13"/>
</dbReference>
<reference evidence="9" key="1">
    <citation type="journal article" date="2011" name="MBio">
        <title>Novel metabolic attributes of the genus Cyanothece, comprising a group of unicellular nitrogen-fixing Cyanobacteria.</title>
        <authorList>
            <person name="Bandyopadhyay A."/>
            <person name="Elvitigala T."/>
            <person name="Welsh E."/>
            <person name="Stockel J."/>
            <person name="Liberton M."/>
            <person name="Min H."/>
            <person name="Sherman L.A."/>
            <person name="Pakrasi H.B."/>
        </authorList>
    </citation>
    <scope>NUCLEOTIDE SEQUENCE [LARGE SCALE GENOMIC DNA]</scope>
    <source>
        <strain evidence="9">PCC 7424</strain>
    </source>
</reference>
<dbReference type="InterPro" id="IPR011009">
    <property type="entry name" value="Kinase-like_dom_sf"/>
</dbReference>
<dbReference type="GO" id="GO:0005524">
    <property type="term" value="F:ATP binding"/>
    <property type="evidence" value="ECO:0007669"/>
    <property type="project" value="UniProtKB-UniRule"/>
</dbReference>
<dbReference type="AlphaFoldDB" id="B7K850"/>
<dbReference type="eggNOG" id="COG2319">
    <property type="taxonomic scope" value="Bacteria"/>
</dbReference>
<feature type="repeat" description="WD" evidence="5">
    <location>
        <begin position="468"/>
        <end position="509"/>
    </location>
</feature>
<dbReference type="PROSITE" id="PS50011">
    <property type="entry name" value="PROTEIN_KINASE_DOM"/>
    <property type="match status" value="1"/>
</dbReference>
<protein>
    <submittedName>
        <fullName evidence="8">Serine/threonine protein kinase with WD40 repeats</fullName>
    </submittedName>
</protein>
<dbReference type="InterPro" id="IPR019775">
    <property type="entry name" value="WD40_repeat_CS"/>
</dbReference>
<dbReference type="KEGG" id="cyc:PCC7424_0065"/>
<keyword evidence="3 6" id="KW-0547">Nucleotide-binding</keyword>
<dbReference type="EMBL" id="CP001291">
    <property type="protein sequence ID" value="ACK68538.1"/>
    <property type="molecule type" value="Genomic_DNA"/>
</dbReference>
<dbReference type="InterPro" id="IPR008271">
    <property type="entry name" value="Ser/Thr_kinase_AS"/>
</dbReference>
<feature type="repeat" description="WD" evidence="5">
    <location>
        <begin position="771"/>
        <end position="812"/>
    </location>
</feature>
<dbReference type="PROSITE" id="PS50294">
    <property type="entry name" value="WD_REPEATS_REGION"/>
    <property type="match status" value="12"/>
</dbReference>
<keyword evidence="8" id="KW-0418">Kinase</keyword>
<keyword evidence="4 6" id="KW-0067">ATP-binding</keyword>
<keyword evidence="8" id="KW-0808">Transferase</keyword>
<dbReference type="SMART" id="SM00220">
    <property type="entry name" value="S_TKc"/>
    <property type="match status" value="1"/>
</dbReference>
<feature type="repeat" description="WD" evidence="5">
    <location>
        <begin position="855"/>
        <end position="896"/>
    </location>
</feature>
<sequence>MRCLQCHYEGIDPLTELCPNCGVYLPSLLREVLPKGTQLKNNTYQIDYALGRGSFGITYQAHHNILGYRVAIKEFFPQDYAIRNTNNGEITIPHNQEENFQKGLKRFLKEGQLLVQLNHPNVVKIQDLFAEKNTAYIVMELIEGATLGLELDSQPGKKLLPRRVEILMEQLVSALTAIHEAGIFHLDIKPNNILVTSKDRLVLVDFGSAKQVASNSINRTRFFTESYAAPEVIIGGKIGRESDVFELGMLLYEMLTGTLPPKALTRLFEGDTFTPHSLDNPWRTLVTSALHLKQEYRPKTVKEWWESRYKNFNSPGFSSGNGTSEKPLGMTLRGYFVLPFFKEQGMQRRFGRGLIKKVFFIKDNLAVVIAAGGTALFELKSGETLWEIDCPADKGTLSLDCSQLALIWQEIIYIWDLKTGGLLQQLKGHSKLINDVAFSPDGQILVSGSNDESLKVWDVISGQIIYHLQGHNAAVTCVSFSSDGRFIASGSRDQSVRIWLLDSGQEFRVLESPNLGIESIAFSVDNQWIATGSRDHKVRLWTIESAEILDRFDGHKDWVTSVAFSQDGHLLAFAGGINDKKIRVWNLISQKEILPLEGHGNTVNTIMFSPDSRYLISGSYDYTLRVWDLNEGGEIQQLKKHTNWVYTVACSPDNRLITCAGNDHLIHVWDSVQNRKIMSLAGHTDFVTSLAFSEDGKFLVSGSWDKTVRLWEVMSGKQLRCWPGHQDLIKSVAFSPNKRFIASGSWDKTVRLWDLSSPRLTLTGGKGVRILKGHTQQVECVTFSLDNLLLASGSWDQTIRIWEVSSGQEVQQFHEHTSPVLSVAFSPDSQWLISGGKDNILILWDVMKGTIIHKLQGHTHYVNSVAFSPDGKLIVSGSHDCTVRLWDVESGSLLQVWQGHTNSVKSVCFSADGTFITSGDNDGVVRLWRV</sequence>
<dbReference type="Gene3D" id="1.10.510.10">
    <property type="entry name" value="Transferase(Phosphotransferase) domain 1"/>
    <property type="match status" value="1"/>
</dbReference>
<accession>B7K850</accession>
<dbReference type="PANTHER" id="PTHR22847:SF637">
    <property type="entry name" value="WD REPEAT DOMAIN 5B"/>
    <property type="match status" value="1"/>
</dbReference>
<dbReference type="PROSITE" id="PS50082">
    <property type="entry name" value="WD_REPEATS_2"/>
    <property type="match status" value="12"/>
</dbReference>
<evidence type="ECO:0000256" key="1">
    <source>
        <dbReference type="ARBA" id="ARBA00022574"/>
    </source>
</evidence>
<feature type="binding site" evidence="6">
    <location>
        <position position="73"/>
    </location>
    <ligand>
        <name>ATP</name>
        <dbReference type="ChEBI" id="CHEBI:30616"/>
    </ligand>
</feature>
<dbReference type="PROSITE" id="PS00107">
    <property type="entry name" value="PROTEIN_KINASE_ATP"/>
    <property type="match status" value="1"/>
</dbReference>
<keyword evidence="9" id="KW-1185">Reference proteome</keyword>
<feature type="repeat" description="WD" evidence="5">
    <location>
        <begin position="552"/>
        <end position="595"/>
    </location>
</feature>
<dbReference type="Proteomes" id="UP000002384">
    <property type="component" value="Chromosome"/>
</dbReference>
<dbReference type="OrthoDB" id="500858at2"/>